<name>A0ABS5KJG8_9ACTN</name>
<dbReference type="InterPro" id="IPR006101">
    <property type="entry name" value="Glyco_hydro_2"/>
</dbReference>
<dbReference type="SUPFAM" id="SSF74650">
    <property type="entry name" value="Galactose mutarotase-like"/>
    <property type="match status" value="1"/>
</dbReference>
<organism evidence="10 11">
    <name type="scientific">Catenulispora pinistramenti</name>
    <dbReference type="NCBI Taxonomy" id="2705254"/>
    <lineage>
        <taxon>Bacteria</taxon>
        <taxon>Bacillati</taxon>
        <taxon>Actinomycetota</taxon>
        <taxon>Actinomycetes</taxon>
        <taxon>Catenulisporales</taxon>
        <taxon>Catenulisporaceae</taxon>
        <taxon>Catenulispora</taxon>
    </lineage>
</organism>
<evidence type="ECO:0000256" key="6">
    <source>
        <dbReference type="ARBA" id="ARBA00023295"/>
    </source>
</evidence>
<dbReference type="Gene3D" id="2.60.120.260">
    <property type="entry name" value="Galactose-binding domain-like"/>
    <property type="match status" value="1"/>
</dbReference>
<dbReference type="SUPFAM" id="SSF51445">
    <property type="entry name" value="(Trans)glycosidases"/>
    <property type="match status" value="1"/>
</dbReference>
<dbReference type="PROSITE" id="PS00719">
    <property type="entry name" value="GLYCOSYL_HYDROL_F2_1"/>
    <property type="match status" value="1"/>
</dbReference>
<evidence type="ECO:0000259" key="9">
    <source>
        <dbReference type="SMART" id="SM01038"/>
    </source>
</evidence>
<dbReference type="SMART" id="SM01038">
    <property type="entry name" value="Bgal_small_N"/>
    <property type="match status" value="1"/>
</dbReference>
<dbReference type="Pfam" id="PF02837">
    <property type="entry name" value="Glyco_hydro_2_N"/>
    <property type="match status" value="1"/>
</dbReference>
<dbReference type="InterPro" id="IPR011013">
    <property type="entry name" value="Gal_mutarotase_sf_dom"/>
</dbReference>
<evidence type="ECO:0000256" key="3">
    <source>
        <dbReference type="ARBA" id="ARBA00012756"/>
    </source>
</evidence>
<dbReference type="InterPro" id="IPR023230">
    <property type="entry name" value="Glyco_hydro_2_CS"/>
</dbReference>
<evidence type="ECO:0000313" key="10">
    <source>
        <dbReference type="EMBL" id="MBS2546298.1"/>
    </source>
</evidence>
<dbReference type="InterPro" id="IPR023232">
    <property type="entry name" value="Glyco_hydro_2_AS"/>
</dbReference>
<evidence type="ECO:0000256" key="1">
    <source>
        <dbReference type="ARBA" id="ARBA00001412"/>
    </source>
</evidence>
<sequence>MTTDQHSPHNQHCAYVEDRSPGSGRLAPRAAFASDAAVLGLDGRWRFRLAAGLHDTTEAFQEPAFDDAAWDEIAVPSCWQLDGVPGEPRHGRPAYTNFTYPIPLNPPHVPRENPTGEYRYAFDVPADFHADGARLRFEGVDSCFAVWLNGTLLGDGKGSRLPTEFDVSAALDPGRQNVIAVRVHQWSAGTYLEDQDMWWLSGIFRSAAILERPRDGISDFFVHADYDPATGEGTLRVEVLTAAGTARLTVPGLGIADADPAGPFRLRGVEPWSDERPRLYTGELVSAGERVPVRIGFRRIETADGVLLANGRPLKFRGVNRHEWHPLTGRTLSAETMLEDVLLMKRHNINAVRTSHYPPDSRFLDLCDEYGLWVVDECDLETHGFALADWRDNPVADPAWREAMLDRAERMVERDKNHPSVVIWSLGNECDSGENLAAMAAWIRERDPERLIHYEGDRDSSYVDVYTRMYANYDHVAATGVYQEPVTDDPTVDAHRRSLPFFLCEYAHAMGNGPGGLLEYRELFEAHPRLAGGFVWEWIDHGIAQGSHYAYGGDFGERVHDSNFVADGLVFPDRTPSPGLLEYAKVCEPVRVEGGVIRNLHHTRDTGYLRWRWRLEIDGELIAQDELAVPPIEPGATFRFKYPAELTKAAEAADAGERWVTVEAVLAADESWAGAGHVIAWCQTELEDARGIASSATTEESTLSADSPAGALVDQAVAATVDMFLAASAVGTAIGTAADGPPVGDARSATRGGGALTGAMIERGGWAAGYQAPHRTAEAIELGPAAFDPATGDLSRLGDLAVEGLRLNLWRAPIDNERWSSFTAPPLFEAWQAAGLDRLTHNVLAVDCEPDALTVTTRVAPVGLDHHLNVTYIWSAAGGRLHLTVHSAPNRPWPCPIPRLGLSFQLPGDLDRVSWFGLGPGEAYRDSRSAVRLGKHQSSVTDLQTPYLFPQENGNRHQVRKASITRADGTGLLLSGAPHFDLAVRPWSNAALETARHPDELVPDGRLHVHVDHAHHGIGSASCGHPLQPRYRLEARDSSFTLTLEALQ</sequence>
<evidence type="ECO:0000256" key="7">
    <source>
        <dbReference type="ARBA" id="ARBA00032230"/>
    </source>
</evidence>
<dbReference type="InterPro" id="IPR014718">
    <property type="entry name" value="GH-type_carb-bd"/>
</dbReference>
<dbReference type="InterPro" id="IPR036156">
    <property type="entry name" value="Beta-gal/glucu_dom_sf"/>
</dbReference>
<dbReference type="Pfam" id="PF16353">
    <property type="entry name" value="LacZ_4"/>
    <property type="match status" value="1"/>
</dbReference>
<dbReference type="RefSeq" id="WP_212007947.1">
    <property type="nucleotide sequence ID" value="NZ_JAAFYZ010000011.1"/>
</dbReference>
<comment type="similarity">
    <text evidence="2">Belongs to the glycosyl hydrolase 2 family.</text>
</comment>
<dbReference type="Pfam" id="PF02836">
    <property type="entry name" value="Glyco_hydro_2_C"/>
    <property type="match status" value="1"/>
</dbReference>
<feature type="domain" description="Beta galactosidase small chain/" evidence="9">
    <location>
        <begin position="781"/>
        <end position="1045"/>
    </location>
</feature>
<dbReference type="InterPro" id="IPR032312">
    <property type="entry name" value="LacZ_4"/>
</dbReference>
<keyword evidence="6" id="KW-0326">Glycosidase</keyword>
<dbReference type="InterPro" id="IPR006104">
    <property type="entry name" value="Glyco_hydro_2_N"/>
</dbReference>
<dbReference type="PRINTS" id="PR00132">
    <property type="entry name" value="GLHYDRLASE2"/>
</dbReference>
<dbReference type="EMBL" id="JAAFYZ010000011">
    <property type="protein sequence ID" value="MBS2546298.1"/>
    <property type="molecule type" value="Genomic_DNA"/>
</dbReference>
<dbReference type="Gene3D" id="2.70.98.10">
    <property type="match status" value="1"/>
</dbReference>
<dbReference type="InterPro" id="IPR013783">
    <property type="entry name" value="Ig-like_fold"/>
</dbReference>
<protein>
    <recommendedName>
        <fullName evidence="4">Beta-galactosidase</fullName>
        <ecNumber evidence="3">3.2.1.23</ecNumber>
    </recommendedName>
    <alternativeName>
        <fullName evidence="7">Lactase</fullName>
    </alternativeName>
</protein>
<dbReference type="SUPFAM" id="SSF49303">
    <property type="entry name" value="beta-Galactosidase/glucuronidase domain"/>
    <property type="match status" value="2"/>
</dbReference>
<evidence type="ECO:0000256" key="5">
    <source>
        <dbReference type="ARBA" id="ARBA00022801"/>
    </source>
</evidence>
<comment type="catalytic activity">
    <reaction evidence="1">
        <text>Hydrolysis of terminal non-reducing beta-D-galactose residues in beta-D-galactosides.</text>
        <dbReference type="EC" id="3.2.1.23"/>
    </reaction>
</comment>
<evidence type="ECO:0000256" key="4">
    <source>
        <dbReference type="ARBA" id="ARBA00013303"/>
    </source>
</evidence>
<comment type="caution">
    <text evidence="10">The sequence shown here is derived from an EMBL/GenBank/DDBJ whole genome shotgun (WGS) entry which is preliminary data.</text>
</comment>
<evidence type="ECO:0000256" key="8">
    <source>
        <dbReference type="SAM" id="MobiDB-lite"/>
    </source>
</evidence>
<dbReference type="InterPro" id="IPR004199">
    <property type="entry name" value="B-gal_small/dom_5"/>
</dbReference>
<evidence type="ECO:0000256" key="2">
    <source>
        <dbReference type="ARBA" id="ARBA00007401"/>
    </source>
</evidence>
<dbReference type="PROSITE" id="PS00608">
    <property type="entry name" value="GLYCOSYL_HYDROL_F2_2"/>
    <property type="match status" value="1"/>
</dbReference>
<accession>A0ABS5KJG8</accession>
<proteinExistence type="inferred from homology"/>
<dbReference type="SUPFAM" id="SSF49785">
    <property type="entry name" value="Galactose-binding domain-like"/>
    <property type="match status" value="1"/>
</dbReference>
<dbReference type="EC" id="3.2.1.23" evidence="3"/>
<evidence type="ECO:0000313" key="11">
    <source>
        <dbReference type="Proteomes" id="UP000730482"/>
    </source>
</evidence>
<feature type="compositionally biased region" description="Polar residues" evidence="8">
    <location>
        <begin position="1"/>
        <end position="10"/>
    </location>
</feature>
<dbReference type="Proteomes" id="UP000730482">
    <property type="component" value="Unassembled WGS sequence"/>
</dbReference>
<dbReference type="PANTHER" id="PTHR46323">
    <property type="entry name" value="BETA-GALACTOSIDASE"/>
    <property type="match status" value="1"/>
</dbReference>
<keyword evidence="11" id="KW-1185">Reference proteome</keyword>
<reference evidence="10 11" key="1">
    <citation type="submission" date="2020-02" db="EMBL/GenBank/DDBJ databases">
        <title>Acidophilic actinobacteria isolated from forest soil.</title>
        <authorList>
            <person name="Golinska P."/>
        </authorList>
    </citation>
    <scope>NUCLEOTIDE SEQUENCE [LARGE SCALE GENOMIC DNA]</scope>
    <source>
        <strain evidence="10 11">NL8</strain>
    </source>
</reference>
<feature type="region of interest" description="Disordered" evidence="8">
    <location>
        <begin position="1"/>
        <end position="24"/>
    </location>
</feature>
<dbReference type="InterPro" id="IPR017853">
    <property type="entry name" value="GH"/>
</dbReference>
<dbReference type="Gene3D" id="3.20.20.80">
    <property type="entry name" value="Glycosidases"/>
    <property type="match status" value="1"/>
</dbReference>
<dbReference type="Gene3D" id="2.60.40.10">
    <property type="entry name" value="Immunoglobulins"/>
    <property type="match status" value="2"/>
</dbReference>
<keyword evidence="5" id="KW-0378">Hydrolase</keyword>
<dbReference type="Pfam" id="PF02929">
    <property type="entry name" value="Bgal_small_N"/>
    <property type="match status" value="1"/>
</dbReference>
<dbReference type="InterPro" id="IPR050347">
    <property type="entry name" value="Bact_Beta-galactosidase"/>
</dbReference>
<dbReference type="InterPro" id="IPR006103">
    <property type="entry name" value="Glyco_hydro_2_cat"/>
</dbReference>
<gene>
    <name evidence="10" type="ORF">KGQ19_05410</name>
</gene>
<dbReference type="InterPro" id="IPR008979">
    <property type="entry name" value="Galactose-bd-like_sf"/>
</dbReference>
<dbReference type="PANTHER" id="PTHR46323:SF2">
    <property type="entry name" value="BETA-GALACTOSIDASE"/>
    <property type="match status" value="1"/>
</dbReference>